<dbReference type="InterPro" id="IPR052929">
    <property type="entry name" value="RNase_H-like_EbsB-rel"/>
</dbReference>
<dbReference type="GO" id="GO:0004523">
    <property type="term" value="F:RNA-DNA hybrid ribonuclease activity"/>
    <property type="evidence" value="ECO:0007669"/>
    <property type="project" value="InterPro"/>
</dbReference>
<dbReference type="Pfam" id="PF13456">
    <property type="entry name" value="RVT_3"/>
    <property type="match status" value="1"/>
</dbReference>
<evidence type="ECO:0000259" key="2">
    <source>
        <dbReference type="Pfam" id="PF13966"/>
    </source>
</evidence>
<dbReference type="Gene3D" id="3.30.420.10">
    <property type="entry name" value="Ribonuclease H-like superfamily/Ribonuclease H"/>
    <property type="match status" value="1"/>
</dbReference>
<evidence type="ECO:0000313" key="3">
    <source>
        <dbReference type="EMBL" id="EOY33356.1"/>
    </source>
</evidence>
<dbReference type="InterPro" id="IPR036397">
    <property type="entry name" value="RNaseH_sf"/>
</dbReference>
<protein>
    <recommendedName>
        <fullName evidence="5">Reverse transcriptase zinc-binding domain-containing protein</fullName>
    </recommendedName>
</protein>
<dbReference type="eggNOG" id="KOG1075">
    <property type="taxonomic scope" value="Eukaryota"/>
</dbReference>
<feature type="domain" description="RNase H type-1" evidence="1">
    <location>
        <begin position="240"/>
        <end position="340"/>
    </location>
</feature>
<dbReference type="AlphaFoldDB" id="A0A061GV30"/>
<dbReference type="CDD" id="cd06222">
    <property type="entry name" value="RNase_H_like"/>
    <property type="match status" value="1"/>
</dbReference>
<dbReference type="InterPro" id="IPR044730">
    <property type="entry name" value="RNase_H-like_dom_plant"/>
</dbReference>
<accession>A0A061GV30</accession>
<dbReference type="GO" id="GO:0003676">
    <property type="term" value="F:nucleic acid binding"/>
    <property type="evidence" value="ECO:0007669"/>
    <property type="project" value="InterPro"/>
</dbReference>
<proteinExistence type="predicted"/>
<keyword evidence="4" id="KW-1185">Reference proteome</keyword>
<evidence type="ECO:0008006" key="5">
    <source>
        <dbReference type="Google" id="ProtNLM"/>
    </source>
</evidence>
<dbReference type="InterPro" id="IPR002156">
    <property type="entry name" value="RNaseH_domain"/>
</dbReference>
<dbReference type="HOGENOM" id="CLU_000680_14_0_1"/>
<dbReference type="Proteomes" id="UP000026915">
    <property type="component" value="Chromosome 9"/>
</dbReference>
<dbReference type="InterPro" id="IPR012337">
    <property type="entry name" value="RNaseH-like_sf"/>
</dbReference>
<reference evidence="3 4" key="1">
    <citation type="journal article" date="2013" name="Genome Biol.">
        <title>The genome sequence of the most widely cultivated cacao type and its use to identify candidate genes regulating pod color.</title>
        <authorList>
            <person name="Motamayor J.C."/>
            <person name="Mockaitis K."/>
            <person name="Schmutz J."/>
            <person name="Haiminen N."/>
            <person name="Iii D.L."/>
            <person name="Cornejo O."/>
            <person name="Findley S.D."/>
            <person name="Zheng P."/>
            <person name="Utro F."/>
            <person name="Royaert S."/>
            <person name="Saski C."/>
            <person name="Jenkins J."/>
            <person name="Podicheti R."/>
            <person name="Zhao M."/>
            <person name="Scheffler B.E."/>
            <person name="Stack J.C."/>
            <person name="Feltus F.A."/>
            <person name="Mustiga G.M."/>
            <person name="Amores F."/>
            <person name="Phillips W."/>
            <person name="Marelli J.P."/>
            <person name="May G.D."/>
            <person name="Shapiro H."/>
            <person name="Ma J."/>
            <person name="Bustamante C.D."/>
            <person name="Schnell R.J."/>
            <person name="Main D."/>
            <person name="Gilbert D."/>
            <person name="Parida L."/>
            <person name="Kuhn D.N."/>
        </authorList>
    </citation>
    <scope>NUCLEOTIDE SEQUENCE [LARGE SCALE GENOMIC DNA]</scope>
    <source>
        <strain evidence="4">cv. Matina 1-6</strain>
    </source>
</reference>
<dbReference type="OMA" id="INIDIGC"/>
<dbReference type="PANTHER" id="PTHR47074">
    <property type="entry name" value="BNAC02G40300D PROTEIN"/>
    <property type="match status" value="1"/>
</dbReference>
<sequence>MNQIGLNPVAIIKIPKGMRQRKAYADINVQEKPDMQVYSDLCATIDGVNMPSRSGNDFLSWRKLWSLTLPRKIIIFIWRVLNGCLPTREALIRRRINIDIGCPLCDAQPEPDFHILCGCLFARVVWLVSKWAFRNIAQDFSSLGAWIMALLQHVDKADVEEILSIMWARWKSRNAAIFKHEKKAPREVVELGTDMCFQYQQAMGGGRPNLLTTAPDAKRWRLTVGIKLKCDASIYKLDGARWAGAGFILRNSNGDFLLAGGVKFDYLSNVAMAELKSLLWALLICSKEYVLVTQIEIDCKQVVNWIKSKQFNGEMGHVIEDCCMVMNQINCSSVEHCKRGGKWDGS</sequence>
<feature type="domain" description="Reverse transcriptase zinc-binding" evidence="2">
    <location>
        <begin position="56"/>
        <end position="126"/>
    </location>
</feature>
<dbReference type="PANTHER" id="PTHR47074:SF75">
    <property type="entry name" value="RNASE H TYPE-1 DOMAIN-CONTAINING PROTEIN"/>
    <property type="match status" value="1"/>
</dbReference>
<evidence type="ECO:0000313" key="4">
    <source>
        <dbReference type="Proteomes" id="UP000026915"/>
    </source>
</evidence>
<dbReference type="InParanoid" id="A0A061GV30"/>
<dbReference type="InterPro" id="IPR026960">
    <property type="entry name" value="RVT-Znf"/>
</dbReference>
<dbReference type="Pfam" id="PF13966">
    <property type="entry name" value="zf-RVT"/>
    <property type="match status" value="1"/>
</dbReference>
<dbReference type="SUPFAM" id="SSF53098">
    <property type="entry name" value="Ribonuclease H-like"/>
    <property type="match status" value="1"/>
</dbReference>
<organism evidence="3 4">
    <name type="scientific">Theobroma cacao</name>
    <name type="common">Cacao</name>
    <name type="synonym">Cocoa</name>
    <dbReference type="NCBI Taxonomy" id="3641"/>
    <lineage>
        <taxon>Eukaryota</taxon>
        <taxon>Viridiplantae</taxon>
        <taxon>Streptophyta</taxon>
        <taxon>Embryophyta</taxon>
        <taxon>Tracheophyta</taxon>
        <taxon>Spermatophyta</taxon>
        <taxon>Magnoliopsida</taxon>
        <taxon>eudicotyledons</taxon>
        <taxon>Gunneridae</taxon>
        <taxon>Pentapetalae</taxon>
        <taxon>rosids</taxon>
        <taxon>malvids</taxon>
        <taxon>Malvales</taxon>
        <taxon>Malvaceae</taxon>
        <taxon>Byttnerioideae</taxon>
        <taxon>Theobroma</taxon>
    </lineage>
</organism>
<dbReference type="Gramene" id="EOY33356">
    <property type="protein sequence ID" value="EOY33356"/>
    <property type="gene ID" value="TCM_041336"/>
</dbReference>
<dbReference type="EMBL" id="CM001887">
    <property type="protein sequence ID" value="EOY33356.1"/>
    <property type="molecule type" value="Genomic_DNA"/>
</dbReference>
<name>A0A061GV30_THECC</name>
<evidence type="ECO:0000259" key="1">
    <source>
        <dbReference type="Pfam" id="PF13456"/>
    </source>
</evidence>
<gene>
    <name evidence="3" type="ORF">TCM_041336</name>
</gene>